<sequence>MQQLASALHEAVNFGHYSYAGYLPNRPTLSHRLRPEPNTQEYDERKENTYGVFLNTITAQLQALIGVSFTEILSRHPSDVVYIGQRESPERIMDIMARNLRILRTEFKEEQQ</sequence>
<keyword evidence="2" id="KW-1185">Reference proteome</keyword>
<dbReference type="Proteomes" id="UP001056120">
    <property type="component" value="Linkage Group LG09"/>
</dbReference>
<dbReference type="EMBL" id="CM042026">
    <property type="protein sequence ID" value="KAI3805228.1"/>
    <property type="molecule type" value="Genomic_DNA"/>
</dbReference>
<evidence type="ECO:0000313" key="1">
    <source>
        <dbReference type="EMBL" id="KAI3805228.1"/>
    </source>
</evidence>
<reference evidence="2" key="1">
    <citation type="journal article" date="2022" name="Mol. Ecol. Resour.">
        <title>The genomes of chicory, endive, great burdock and yacon provide insights into Asteraceae palaeo-polyploidization history and plant inulin production.</title>
        <authorList>
            <person name="Fan W."/>
            <person name="Wang S."/>
            <person name="Wang H."/>
            <person name="Wang A."/>
            <person name="Jiang F."/>
            <person name="Liu H."/>
            <person name="Zhao H."/>
            <person name="Xu D."/>
            <person name="Zhang Y."/>
        </authorList>
    </citation>
    <scope>NUCLEOTIDE SEQUENCE [LARGE SCALE GENOMIC DNA]</scope>
    <source>
        <strain evidence="2">cv. Yunnan</strain>
    </source>
</reference>
<accession>A0ACB9IC45</accession>
<proteinExistence type="predicted"/>
<comment type="caution">
    <text evidence="1">The sequence shown here is derived from an EMBL/GenBank/DDBJ whole genome shotgun (WGS) entry which is preliminary data.</text>
</comment>
<protein>
    <submittedName>
        <fullName evidence="1">Uncharacterized protein</fullName>
    </submittedName>
</protein>
<evidence type="ECO:0000313" key="2">
    <source>
        <dbReference type="Proteomes" id="UP001056120"/>
    </source>
</evidence>
<reference evidence="1 2" key="2">
    <citation type="journal article" date="2022" name="Mol. Ecol. Resour.">
        <title>The genomes of chicory, endive, great burdock and yacon provide insights into Asteraceae paleo-polyploidization history and plant inulin production.</title>
        <authorList>
            <person name="Fan W."/>
            <person name="Wang S."/>
            <person name="Wang H."/>
            <person name="Wang A."/>
            <person name="Jiang F."/>
            <person name="Liu H."/>
            <person name="Zhao H."/>
            <person name="Xu D."/>
            <person name="Zhang Y."/>
        </authorList>
    </citation>
    <scope>NUCLEOTIDE SEQUENCE [LARGE SCALE GENOMIC DNA]</scope>
    <source>
        <strain evidence="2">cv. Yunnan</strain>
        <tissue evidence="1">Leaves</tissue>
    </source>
</reference>
<name>A0ACB9IC45_9ASTR</name>
<gene>
    <name evidence="1" type="ORF">L1987_27414</name>
</gene>
<organism evidence="1 2">
    <name type="scientific">Smallanthus sonchifolius</name>
    <dbReference type="NCBI Taxonomy" id="185202"/>
    <lineage>
        <taxon>Eukaryota</taxon>
        <taxon>Viridiplantae</taxon>
        <taxon>Streptophyta</taxon>
        <taxon>Embryophyta</taxon>
        <taxon>Tracheophyta</taxon>
        <taxon>Spermatophyta</taxon>
        <taxon>Magnoliopsida</taxon>
        <taxon>eudicotyledons</taxon>
        <taxon>Gunneridae</taxon>
        <taxon>Pentapetalae</taxon>
        <taxon>asterids</taxon>
        <taxon>campanulids</taxon>
        <taxon>Asterales</taxon>
        <taxon>Asteraceae</taxon>
        <taxon>Asteroideae</taxon>
        <taxon>Heliantheae alliance</taxon>
        <taxon>Millerieae</taxon>
        <taxon>Smallanthus</taxon>
    </lineage>
</organism>